<dbReference type="RefSeq" id="WP_050716237.1">
    <property type="nucleotide sequence ID" value="NZ_JARVII010000031.1"/>
</dbReference>
<dbReference type="InterPro" id="IPR005321">
    <property type="entry name" value="Peptidase_S58_DmpA"/>
</dbReference>
<dbReference type="CDD" id="cd02252">
    <property type="entry name" value="nylC_like"/>
    <property type="match status" value="1"/>
</dbReference>
<name>A0AAW6RJI7_9BURK</name>
<protein>
    <submittedName>
        <fullName evidence="2">P1 family peptidase</fullName>
    </submittedName>
</protein>
<comment type="similarity">
    <text evidence="1">Belongs to the peptidase S58 family.</text>
</comment>
<gene>
    <name evidence="2" type="ORF">QB898_11555</name>
</gene>
<dbReference type="Pfam" id="PF03576">
    <property type="entry name" value="Peptidase_S58"/>
    <property type="match status" value="1"/>
</dbReference>
<evidence type="ECO:0000313" key="2">
    <source>
        <dbReference type="EMBL" id="MDG9700334.1"/>
    </source>
</evidence>
<dbReference type="Proteomes" id="UP001237156">
    <property type="component" value="Unassembled WGS sequence"/>
</dbReference>
<comment type="caution">
    <text evidence="2">The sequence shown here is derived from an EMBL/GenBank/DDBJ whole genome shotgun (WGS) entry which is preliminary data.</text>
</comment>
<evidence type="ECO:0000313" key="3">
    <source>
        <dbReference type="Proteomes" id="UP001237156"/>
    </source>
</evidence>
<dbReference type="PANTHER" id="PTHR36512:SF3">
    <property type="entry name" value="BLR5678 PROTEIN"/>
    <property type="match status" value="1"/>
</dbReference>
<organism evidence="2 3">
    <name type="scientific">Ottowia cancrivicina</name>
    <dbReference type="NCBI Taxonomy" id="3040346"/>
    <lineage>
        <taxon>Bacteria</taxon>
        <taxon>Pseudomonadati</taxon>
        <taxon>Pseudomonadota</taxon>
        <taxon>Betaproteobacteria</taxon>
        <taxon>Burkholderiales</taxon>
        <taxon>Comamonadaceae</taxon>
        <taxon>Ottowia</taxon>
    </lineage>
</organism>
<dbReference type="Gene3D" id="3.60.70.12">
    <property type="entry name" value="L-amino peptidase D-ALA esterase/amidase"/>
    <property type="match status" value="1"/>
</dbReference>
<dbReference type="PANTHER" id="PTHR36512">
    <property type="entry name" value="D-AMINOPEPTIDASE"/>
    <property type="match status" value="1"/>
</dbReference>
<keyword evidence="3" id="KW-1185">Reference proteome</keyword>
<dbReference type="InterPro" id="IPR016117">
    <property type="entry name" value="ArgJ-like_dom_sf"/>
</dbReference>
<accession>A0AAW6RJI7</accession>
<reference evidence="2 3" key="1">
    <citation type="submission" date="2023-04" db="EMBL/GenBank/DDBJ databases">
        <title>Ottowia paracancer sp. nov., isolated from human stomach.</title>
        <authorList>
            <person name="Song Y."/>
        </authorList>
    </citation>
    <scope>NUCLEOTIDE SEQUENCE [LARGE SCALE GENOMIC DNA]</scope>
    <source>
        <strain evidence="2 3">10c7w1</strain>
    </source>
</reference>
<dbReference type="EMBL" id="JARVII010000031">
    <property type="protein sequence ID" value="MDG9700334.1"/>
    <property type="molecule type" value="Genomic_DNA"/>
</dbReference>
<proteinExistence type="inferred from homology"/>
<sequence>MPERFPGCITRVRGISAGHFTDTRRPTGCSVVIARPGAVGGVDVRGAAPGTRETDLLAPANTVSVVHAVLLSGGSAWGLDAAGGVMRWLHGQGLGLDAGSPETPARVPIVPAAVLFDLHVGADPARQPPVCPDAAAGYAACQASLERGALAEGNVGAGAGATVGKMFGMGCAMKGGIGAASVTLDGVTVGALVAVNALGDVRDAQGRLLAGARTADGAALRDTARALLAGEPPAALLAGRNTTIGVIATDAALDKAGACRLATAGHDGLARAINPVHTCADGDTLFALATGQAPAPGPGLNVLAALAAEAVARACVNAVRAAASVQAGALWLPACAQELPVAP</sequence>
<evidence type="ECO:0000256" key="1">
    <source>
        <dbReference type="ARBA" id="ARBA00007068"/>
    </source>
</evidence>
<dbReference type="AlphaFoldDB" id="A0AAW6RJI7"/>
<dbReference type="SUPFAM" id="SSF56266">
    <property type="entry name" value="DmpA/ArgJ-like"/>
    <property type="match status" value="1"/>
</dbReference>
<dbReference type="GO" id="GO:0004177">
    <property type="term" value="F:aminopeptidase activity"/>
    <property type="evidence" value="ECO:0007669"/>
    <property type="project" value="TreeGrafter"/>
</dbReference>